<dbReference type="RefSeq" id="WP_126446802.1">
    <property type="nucleotide sequence ID" value="NZ_CP034549.1"/>
</dbReference>
<dbReference type="Proteomes" id="UP000279600">
    <property type="component" value="Chromosome"/>
</dbReference>
<name>A0A3S9MXY1_9FLAO</name>
<protein>
    <submittedName>
        <fullName evidence="1">Uncharacterized protein</fullName>
    </submittedName>
</protein>
<accession>A0A3S9MXY1</accession>
<dbReference type="EMBL" id="CP034549">
    <property type="protein sequence ID" value="AZQ43903.1"/>
    <property type="molecule type" value="Genomic_DNA"/>
</dbReference>
<evidence type="ECO:0000313" key="1">
    <source>
        <dbReference type="EMBL" id="AZQ43903.1"/>
    </source>
</evidence>
<organism evidence="1 2">
    <name type="scientific">Nonlabens ponticola</name>
    <dbReference type="NCBI Taxonomy" id="2496866"/>
    <lineage>
        <taxon>Bacteria</taxon>
        <taxon>Pseudomonadati</taxon>
        <taxon>Bacteroidota</taxon>
        <taxon>Flavobacteriia</taxon>
        <taxon>Flavobacteriales</taxon>
        <taxon>Flavobacteriaceae</taxon>
        <taxon>Nonlabens</taxon>
    </lineage>
</organism>
<reference evidence="1 2" key="1">
    <citation type="submission" date="2018-12" db="EMBL/GenBank/DDBJ databases">
        <title>Complete genome of Nonlabens sp. MJ115.</title>
        <authorList>
            <person name="Choi H.S."/>
            <person name="Jung J."/>
        </authorList>
    </citation>
    <scope>NUCLEOTIDE SEQUENCE [LARGE SCALE GENOMIC DNA]</scope>
    <source>
        <strain evidence="1 2">MJ115</strain>
    </source>
</reference>
<sequence>MKTITIPQSYTVGNQTFTTESSLEVPCDFPEPTGIEVIEPPYLAEFSYEIESFEFIPDTGNNTRYFNFSIRMNNLSDEDVTGVPILTTRSDEITGSGPFFRNIATNNCTSIEANSNCLFTVDYEESLIYGIINEYEILDVDYVLTN</sequence>
<keyword evidence="2" id="KW-1185">Reference proteome</keyword>
<gene>
    <name evidence="1" type="ORF">EJ995_06535</name>
</gene>
<proteinExistence type="predicted"/>
<dbReference type="AlphaFoldDB" id="A0A3S9MXY1"/>
<dbReference type="OrthoDB" id="1357614at2"/>
<dbReference type="KEGG" id="noj:EJ995_06535"/>
<evidence type="ECO:0000313" key="2">
    <source>
        <dbReference type="Proteomes" id="UP000279600"/>
    </source>
</evidence>